<evidence type="ECO:0000313" key="6">
    <source>
        <dbReference type="Proteomes" id="UP000483018"/>
    </source>
</evidence>
<feature type="domain" description="Signal transduction histidine kinase internal region" evidence="4">
    <location>
        <begin position="381"/>
        <end position="458"/>
    </location>
</feature>
<comment type="caution">
    <text evidence="5">The sequence shown here is derived from an EMBL/GenBank/DDBJ whole genome shotgun (WGS) entry which is preliminary data.</text>
</comment>
<feature type="transmembrane region" description="Helical" evidence="2">
    <location>
        <begin position="293"/>
        <end position="320"/>
    </location>
</feature>
<dbReference type="PANTHER" id="PTHR34220:SF7">
    <property type="entry name" value="SENSOR HISTIDINE KINASE YPDA"/>
    <property type="match status" value="1"/>
</dbReference>
<evidence type="ECO:0000259" key="4">
    <source>
        <dbReference type="Pfam" id="PF06580"/>
    </source>
</evidence>
<keyword evidence="2" id="KW-1133">Transmembrane helix</keyword>
<dbReference type="SUPFAM" id="SSF55874">
    <property type="entry name" value="ATPase domain of HSP90 chaperone/DNA topoisomerase II/histidine kinase"/>
    <property type="match status" value="1"/>
</dbReference>
<keyword evidence="1" id="KW-0175">Coiled coil</keyword>
<dbReference type="InterPro" id="IPR010559">
    <property type="entry name" value="Sig_transdc_His_kin_internal"/>
</dbReference>
<organism evidence="5 6">
    <name type="scientific">Defluviitalea raffinosedens</name>
    <dbReference type="NCBI Taxonomy" id="1450156"/>
    <lineage>
        <taxon>Bacteria</taxon>
        <taxon>Bacillati</taxon>
        <taxon>Bacillota</taxon>
        <taxon>Clostridia</taxon>
        <taxon>Lachnospirales</taxon>
        <taxon>Defluviitaleaceae</taxon>
        <taxon>Defluviitalea</taxon>
    </lineage>
</organism>
<dbReference type="InterPro" id="IPR050640">
    <property type="entry name" value="Bact_2-comp_sensor_kinase"/>
</dbReference>
<proteinExistence type="predicted"/>
<feature type="domain" description="Histidine kinase/HSP90-like ATPase" evidence="3">
    <location>
        <begin position="477"/>
        <end position="576"/>
    </location>
</feature>
<dbReference type="RefSeq" id="WP_207708280.1">
    <property type="nucleotide sequence ID" value="NZ_WSLF01000003.1"/>
</dbReference>
<evidence type="ECO:0000259" key="3">
    <source>
        <dbReference type="Pfam" id="PF02518"/>
    </source>
</evidence>
<dbReference type="PANTHER" id="PTHR34220">
    <property type="entry name" value="SENSOR HISTIDINE KINASE YPDA"/>
    <property type="match status" value="1"/>
</dbReference>
<evidence type="ECO:0000256" key="2">
    <source>
        <dbReference type="SAM" id="Phobius"/>
    </source>
</evidence>
<dbReference type="InterPro" id="IPR036890">
    <property type="entry name" value="HATPase_C_sf"/>
</dbReference>
<dbReference type="AlphaFoldDB" id="A0A7C8LTR7"/>
<name>A0A7C8LTR7_9FIRM</name>
<gene>
    <name evidence="5" type="ORF">GND95_04485</name>
</gene>
<sequence>MKHLKEKIKTWFYSKTLKQKLRFLFITLAVSYITIFFLIYSFFIKRNMIDYVKDNNYHSMISIGNNLNTEFGAVSTMSQLIMTDPAVVDYLKSDRSNSPRLLQNAMMTMYDIGNTFNYVSSIYVFRMDKNYVNVGREVTYINRNIIYDPKWQEEIIEKAGLYAIRVNGDGAFKAKSGKPVISFIRLINDLDTQKPIGLIVINLTTDILRNSFKDMTSQDRHFCYYDDQGNILLGDERVKEFQEMEIGQNEFEQVSEEGFFYTKILSRFHIPDTPFTIAKIEHLSFKKYFSSQAIMVITIIIALTIVCLIIIGIFISVYVANPLEKLIQYMDSLKLGWQRKESLRLSNNDAVYLKNVHNYKLIEINRLIDELLEKEKAMQKAELEVLREQINPHFLYNTLGTIADLALQNSADEVYDAIETLGNFYRRFLSKGSKEITIREEVAIVRDYLKLQKLRYEDVFEDEYDLQEDLLDIKIPKLILQPLVENSLYHGVRLKGEKGIIRVSVYEKDQRLHIVVYDSGVGMNPEQIQSLMNENNNKSFGLKGTIERIRYYYDMDDVFEIRSKEGEYCEVDIKIPL</sequence>
<dbReference type="Gene3D" id="3.30.565.10">
    <property type="entry name" value="Histidine kinase-like ATPase, C-terminal domain"/>
    <property type="match status" value="1"/>
</dbReference>
<dbReference type="Pfam" id="PF02518">
    <property type="entry name" value="HATPase_c"/>
    <property type="match status" value="1"/>
</dbReference>
<dbReference type="Pfam" id="PF06580">
    <property type="entry name" value="His_kinase"/>
    <property type="match status" value="1"/>
</dbReference>
<dbReference type="Proteomes" id="UP000483018">
    <property type="component" value="Unassembled WGS sequence"/>
</dbReference>
<keyword evidence="2" id="KW-0812">Transmembrane</keyword>
<protein>
    <submittedName>
        <fullName evidence="5">Uncharacterized protein</fullName>
    </submittedName>
</protein>
<dbReference type="GO" id="GO:0000155">
    <property type="term" value="F:phosphorelay sensor kinase activity"/>
    <property type="evidence" value="ECO:0007669"/>
    <property type="project" value="InterPro"/>
</dbReference>
<dbReference type="GO" id="GO:0016020">
    <property type="term" value="C:membrane"/>
    <property type="evidence" value="ECO:0007669"/>
    <property type="project" value="InterPro"/>
</dbReference>
<feature type="coiled-coil region" evidence="1">
    <location>
        <begin position="364"/>
        <end position="391"/>
    </location>
</feature>
<accession>A0A7C8LTR7</accession>
<keyword evidence="2" id="KW-0472">Membrane</keyword>
<dbReference type="InterPro" id="IPR003594">
    <property type="entry name" value="HATPase_dom"/>
</dbReference>
<feature type="transmembrane region" description="Helical" evidence="2">
    <location>
        <begin position="21"/>
        <end position="43"/>
    </location>
</feature>
<evidence type="ECO:0000313" key="5">
    <source>
        <dbReference type="EMBL" id="KAE9635410.1"/>
    </source>
</evidence>
<keyword evidence="6" id="KW-1185">Reference proteome</keyword>
<evidence type="ECO:0000256" key="1">
    <source>
        <dbReference type="SAM" id="Coils"/>
    </source>
</evidence>
<reference evidence="5 6" key="1">
    <citation type="submission" date="2019-12" db="EMBL/GenBank/DDBJ databases">
        <title>Defluviitalea raffinosedens, isolated from a biogas fermenter, genome sequencing and characterization.</title>
        <authorList>
            <person name="Rettenmaier R."/>
            <person name="Schneider M."/>
            <person name="Neuhaus K."/>
            <person name="Liebl W."/>
            <person name="Zverlov V."/>
        </authorList>
    </citation>
    <scope>NUCLEOTIDE SEQUENCE [LARGE SCALE GENOMIC DNA]</scope>
    <source>
        <strain evidence="5 6">249c-K6</strain>
    </source>
</reference>
<dbReference type="EMBL" id="WSLF01000003">
    <property type="protein sequence ID" value="KAE9635410.1"/>
    <property type="molecule type" value="Genomic_DNA"/>
</dbReference>